<dbReference type="Pfam" id="PF00170">
    <property type="entry name" value="bZIP_1"/>
    <property type="match status" value="1"/>
</dbReference>
<name>A0A8C9NFL6_SERCA</name>
<dbReference type="AlphaFoldDB" id="A0A8C9NFL6"/>
<evidence type="ECO:0000256" key="7">
    <source>
        <dbReference type="SAM" id="MobiDB-lite"/>
    </source>
</evidence>
<dbReference type="Proteomes" id="UP000694409">
    <property type="component" value="Unassembled WGS sequence"/>
</dbReference>
<dbReference type="Ensembl" id="ENSSCAT00000018483.1">
    <property type="protein sequence ID" value="ENSSCAP00000016499.1"/>
    <property type="gene ID" value="ENSSCAG00000012049.1"/>
</dbReference>
<feature type="region of interest" description="Disordered" evidence="7">
    <location>
        <begin position="229"/>
        <end position="248"/>
    </location>
</feature>
<dbReference type="InterPro" id="IPR008917">
    <property type="entry name" value="TF_DNA-bd_sf"/>
</dbReference>
<evidence type="ECO:0000259" key="8">
    <source>
        <dbReference type="PROSITE" id="PS00036"/>
    </source>
</evidence>
<dbReference type="GO" id="GO:0000978">
    <property type="term" value="F:RNA polymerase II cis-regulatory region sequence-specific DNA binding"/>
    <property type="evidence" value="ECO:0007669"/>
    <property type="project" value="TreeGrafter"/>
</dbReference>
<evidence type="ECO:0000256" key="3">
    <source>
        <dbReference type="ARBA" id="ARBA00023125"/>
    </source>
</evidence>
<dbReference type="GeneTree" id="ENSGT00940000159261"/>
<dbReference type="GO" id="GO:0000981">
    <property type="term" value="F:DNA-binding transcription factor activity, RNA polymerase II-specific"/>
    <property type="evidence" value="ECO:0007669"/>
    <property type="project" value="TreeGrafter"/>
</dbReference>
<evidence type="ECO:0000256" key="6">
    <source>
        <dbReference type="ARBA" id="ARBA00023242"/>
    </source>
</evidence>
<keyword evidence="6" id="KW-0539">Nucleus</keyword>
<protein>
    <submittedName>
        <fullName evidence="9">cAMP responsive element binding protein 3 like 3</fullName>
    </submittedName>
</protein>
<dbReference type="InterPro" id="IPR051381">
    <property type="entry name" value="CREB_ATF_subfamily"/>
</dbReference>
<comment type="similarity">
    <text evidence="1">Belongs to the bZIP family. ATF subfamily.</text>
</comment>
<keyword evidence="10" id="KW-1185">Reference proteome</keyword>
<evidence type="ECO:0000313" key="10">
    <source>
        <dbReference type="Proteomes" id="UP000694409"/>
    </source>
</evidence>
<evidence type="ECO:0000256" key="5">
    <source>
        <dbReference type="ARBA" id="ARBA00023163"/>
    </source>
</evidence>
<evidence type="ECO:0000313" key="9">
    <source>
        <dbReference type="Ensembl" id="ENSSCAP00000016499.1"/>
    </source>
</evidence>
<keyword evidence="5" id="KW-0804">Transcription</keyword>
<proteinExistence type="inferred from homology"/>
<organism evidence="9 10">
    <name type="scientific">Serinus canaria</name>
    <name type="common">Island canary</name>
    <name type="synonym">Fringilla canaria</name>
    <dbReference type="NCBI Taxonomy" id="9135"/>
    <lineage>
        <taxon>Eukaryota</taxon>
        <taxon>Metazoa</taxon>
        <taxon>Chordata</taxon>
        <taxon>Craniata</taxon>
        <taxon>Vertebrata</taxon>
        <taxon>Euteleostomi</taxon>
        <taxon>Archelosauria</taxon>
        <taxon>Archosauria</taxon>
        <taxon>Dinosauria</taxon>
        <taxon>Saurischia</taxon>
        <taxon>Theropoda</taxon>
        <taxon>Coelurosauria</taxon>
        <taxon>Aves</taxon>
        <taxon>Neognathae</taxon>
        <taxon>Neoaves</taxon>
        <taxon>Telluraves</taxon>
        <taxon>Australaves</taxon>
        <taxon>Passeriformes</taxon>
        <taxon>Passeroidea</taxon>
        <taxon>Fringillidae</taxon>
        <taxon>Carduelinae</taxon>
        <taxon>Serinus</taxon>
    </lineage>
</organism>
<feature type="region of interest" description="Disordered" evidence="7">
    <location>
        <begin position="259"/>
        <end position="282"/>
    </location>
</feature>
<dbReference type="PANTHER" id="PTHR45996:SF1">
    <property type="entry name" value="CYCLIC AMP-RESPONSIVE ELEMENT-BINDING PROTEIN 3-LIKE PROTEIN 3"/>
    <property type="match status" value="1"/>
</dbReference>
<accession>A0A8C9NFL6</accession>
<dbReference type="Gene3D" id="1.20.5.170">
    <property type="match status" value="1"/>
</dbReference>
<feature type="domain" description="BZIP" evidence="8">
    <location>
        <begin position="148"/>
        <end position="163"/>
    </location>
</feature>
<feature type="region of interest" description="Disordered" evidence="7">
    <location>
        <begin position="382"/>
        <end position="414"/>
    </location>
</feature>
<keyword evidence="4" id="KW-0010">Activator</keyword>
<reference evidence="9" key="1">
    <citation type="submission" date="2025-08" db="UniProtKB">
        <authorList>
            <consortium name="Ensembl"/>
        </authorList>
    </citation>
    <scope>IDENTIFICATION</scope>
</reference>
<evidence type="ECO:0000256" key="4">
    <source>
        <dbReference type="ARBA" id="ARBA00023159"/>
    </source>
</evidence>
<sequence>MAGRGSCRGDSGDTALLTALLCPHPDMWHPGFFLEESQDLPVVPPPASCALTVKDLLLSGSSDYVSPCPCVPNIPCPQPCPFLDPNHLPFPSLSLPIPTLVPFPSCQGHFQELVLTEDEKKLLLKEGVTLPTQLPLTKYEERVLKKIRRKIRNKQSAQESRKKKKEYIDGLESRYRAQALTWAQSLLEQLKKLQAMVVQSSNKAAQTGTCLGPWFSLEKVGKQAAELPWHRGQRPEPDPPSLSPHCEGMESIQRDLPAPWAASPKSEGLLGHAPIPQPRRDPYLQARSPRALVTLQRRPVGLSPMLPTTASRTYCLRGHGAAHEGHGNPSPASPWDGDPSPASPGWEPQPSFPPGLTYFPHFTHSSTNMFPWSSANLSLWEKGTGELGKGGEPWGNPTSSPGTSKASLHSSPAR</sequence>
<dbReference type="SMART" id="SM00338">
    <property type="entry name" value="BRLZ"/>
    <property type="match status" value="1"/>
</dbReference>
<dbReference type="PANTHER" id="PTHR45996">
    <property type="entry name" value="AGAP001464-PB"/>
    <property type="match status" value="1"/>
</dbReference>
<keyword evidence="3" id="KW-0238">DNA-binding</keyword>
<gene>
    <name evidence="9" type="primary">CREB3L3</name>
</gene>
<dbReference type="GO" id="GO:0005634">
    <property type="term" value="C:nucleus"/>
    <property type="evidence" value="ECO:0007669"/>
    <property type="project" value="TreeGrafter"/>
</dbReference>
<evidence type="ECO:0000256" key="2">
    <source>
        <dbReference type="ARBA" id="ARBA00023015"/>
    </source>
</evidence>
<dbReference type="PROSITE" id="PS00036">
    <property type="entry name" value="BZIP_BASIC"/>
    <property type="match status" value="1"/>
</dbReference>
<evidence type="ECO:0000256" key="1">
    <source>
        <dbReference type="ARBA" id="ARBA00009050"/>
    </source>
</evidence>
<feature type="region of interest" description="Disordered" evidence="7">
    <location>
        <begin position="319"/>
        <end position="352"/>
    </location>
</feature>
<keyword evidence="2" id="KW-0805">Transcription regulation</keyword>
<dbReference type="InterPro" id="IPR004827">
    <property type="entry name" value="bZIP"/>
</dbReference>
<dbReference type="CDD" id="cd14689">
    <property type="entry name" value="bZIP_CREB3"/>
    <property type="match status" value="1"/>
</dbReference>
<reference evidence="9" key="2">
    <citation type="submission" date="2025-09" db="UniProtKB">
        <authorList>
            <consortium name="Ensembl"/>
        </authorList>
    </citation>
    <scope>IDENTIFICATION</scope>
</reference>
<dbReference type="SUPFAM" id="SSF47454">
    <property type="entry name" value="A DNA-binding domain in eukaryotic transcription factors"/>
    <property type="match status" value="1"/>
</dbReference>
<feature type="compositionally biased region" description="Polar residues" evidence="7">
    <location>
        <begin position="396"/>
        <end position="414"/>
    </location>
</feature>